<dbReference type="Gene3D" id="3.40.50.2300">
    <property type="match status" value="1"/>
</dbReference>
<evidence type="ECO:0000256" key="5">
    <source>
        <dbReference type="PROSITE-ProRule" id="PRU00169"/>
    </source>
</evidence>
<evidence type="ECO:0000313" key="8">
    <source>
        <dbReference type="EMBL" id="TMI92773.1"/>
    </source>
</evidence>
<dbReference type="PANTHER" id="PTHR43214">
    <property type="entry name" value="TWO-COMPONENT RESPONSE REGULATOR"/>
    <property type="match status" value="1"/>
</dbReference>
<protein>
    <submittedName>
        <fullName evidence="8">Response regulator transcription factor</fullName>
    </submittedName>
</protein>
<dbReference type="InterPro" id="IPR000792">
    <property type="entry name" value="Tscrpt_reg_LuxR_C"/>
</dbReference>
<evidence type="ECO:0000256" key="4">
    <source>
        <dbReference type="ARBA" id="ARBA00023163"/>
    </source>
</evidence>
<dbReference type="GO" id="GO:0006355">
    <property type="term" value="P:regulation of DNA-templated transcription"/>
    <property type="evidence" value="ECO:0007669"/>
    <property type="project" value="InterPro"/>
</dbReference>
<dbReference type="CDD" id="cd06170">
    <property type="entry name" value="LuxR_C_like"/>
    <property type="match status" value="1"/>
</dbReference>
<dbReference type="InterPro" id="IPR001789">
    <property type="entry name" value="Sig_transdc_resp-reg_receiver"/>
</dbReference>
<dbReference type="AlphaFoldDB" id="A0A537KAH1"/>
<dbReference type="InterPro" id="IPR039420">
    <property type="entry name" value="WalR-like"/>
</dbReference>
<evidence type="ECO:0000256" key="2">
    <source>
        <dbReference type="ARBA" id="ARBA00023015"/>
    </source>
</evidence>
<dbReference type="SMART" id="SM00448">
    <property type="entry name" value="REC"/>
    <property type="match status" value="1"/>
</dbReference>
<sequence length="257" mass="27728">MARSTAHRGRRGAPGAVHVVEPSEDAQMVPEEMRETVDIAPRMAGAAGPRRVIVADDHAIFREGLKGLLEREGFDVVAEASDGREAVRLAQECRPDVAILDLAMPVMDGPDAAEEIAQVSPQTRSILLTMYSEEPYIIKALQAGVRGYVLKTQSATNLVNAIQEVMQGGFYLSPGVSRAIVQSYLGRGETSSGQLTARERQVLQLVAEGKTTKEVAQQLGISVKTADSHRTRLMTKLGIHDTAGLVRYAIRSGLIQA</sequence>
<dbReference type="Pfam" id="PF00196">
    <property type="entry name" value="GerE"/>
    <property type="match status" value="1"/>
</dbReference>
<dbReference type="InterPro" id="IPR058245">
    <property type="entry name" value="NreC/VraR/RcsB-like_REC"/>
</dbReference>
<keyword evidence="3" id="KW-0238">DNA-binding</keyword>
<feature type="domain" description="HTH luxR-type" evidence="6">
    <location>
        <begin position="188"/>
        <end position="253"/>
    </location>
</feature>
<dbReference type="PROSITE" id="PS50043">
    <property type="entry name" value="HTH_LUXR_2"/>
    <property type="match status" value="1"/>
</dbReference>
<dbReference type="CDD" id="cd17535">
    <property type="entry name" value="REC_NarL-like"/>
    <property type="match status" value="1"/>
</dbReference>
<evidence type="ECO:0000259" key="6">
    <source>
        <dbReference type="PROSITE" id="PS50043"/>
    </source>
</evidence>
<dbReference type="EMBL" id="VBAK01000050">
    <property type="protein sequence ID" value="TMI92773.1"/>
    <property type="molecule type" value="Genomic_DNA"/>
</dbReference>
<name>A0A537KAH1_9BACT</name>
<dbReference type="Proteomes" id="UP000318509">
    <property type="component" value="Unassembled WGS sequence"/>
</dbReference>
<evidence type="ECO:0000256" key="1">
    <source>
        <dbReference type="ARBA" id="ARBA00022553"/>
    </source>
</evidence>
<dbReference type="SUPFAM" id="SSF46894">
    <property type="entry name" value="C-terminal effector domain of the bipartite response regulators"/>
    <property type="match status" value="1"/>
</dbReference>
<dbReference type="InterPro" id="IPR016032">
    <property type="entry name" value="Sig_transdc_resp-reg_C-effctor"/>
</dbReference>
<dbReference type="GO" id="GO:0000160">
    <property type="term" value="P:phosphorelay signal transduction system"/>
    <property type="evidence" value="ECO:0007669"/>
    <property type="project" value="InterPro"/>
</dbReference>
<gene>
    <name evidence="8" type="ORF">E6H00_02185</name>
</gene>
<feature type="domain" description="Response regulatory" evidence="7">
    <location>
        <begin position="51"/>
        <end position="166"/>
    </location>
</feature>
<keyword evidence="1 5" id="KW-0597">Phosphoprotein</keyword>
<accession>A0A537KAH1</accession>
<organism evidence="8 9">
    <name type="scientific">Candidatus Segetimicrobium genomatis</name>
    <dbReference type="NCBI Taxonomy" id="2569760"/>
    <lineage>
        <taxon>Bacteria</taxon>
        <taxon>Bacillati</taxon>
        <taxon>Candidatus Sysuimicrobiota</taxon>
        <taxon>Candidatus Sysuimicrobiia</taxon>
        <taxon>Candidatus Sysuimicrobiales</taxon>
        <taxon>Candidatus Segetimicrobiaceae</taxon>
        <taxon>Candidatus Segetimicrobium</taxon>
    </lineage>
</organism>
<dbReference type="SUPFAM" id="SSF52172">
    <property type="entry name" value="CheY-like"/>
    <property type="match status" value="1"/>
</dbReference>
<evidence type="ECO:0000256" key="3">
    <source>
        <dbReference type="ARBA" id="ARBA00023125"/>
    </source>
</evidence>
<keyword evidence="4" id="KW-0804">Transcription</keyword>
<reference evidence="8 9" key="1">
    <citation type="journal article" date="2019" name="Nat. Microbiol.">
        <title>Mediterranean grassland soil C-N compound turnover is dependent on rainfall and depth, and is mediated by genomically divergent microorganisms.</title>
        <authorList>
            <person name="Diamond S."/>
            <person name="Andeer P.F."/>
            <person name="Li Z."/>
            <person name="Crits-Christoph A."/>
            <person name="Burstein D."/>
            <person name="Anantharaman K."/>
            <person name="Lane K.R."/>
            <person name="Thomas B.C."/>
            <person name="Pan C."/>
            <person name="Northen T.R."/>
            <person name="Banfield J.F."/>
        </authorList>
    </citation>
    <scope>NUCLEOTIDE SEQUENCE [LARGE SCALE GENOMIC DNA]</scope>
    <source>
        <strain evidence="8">NP_3</strain>
    </source>
</reference>
<dbReference type="PANTHER" id="PTHR43214:SF41">
    <property type="entry name" value="NITRATE_NITRITE RESPONSE REGULATOR PROTEIN NARP"/>
    <property type="match status" value="1"/>
</dbReference>
<comment type="caution">
    <text evidence="8">The sequence shown here is derived from an EMBL/GenBank/DDBJ whole genome shotgun (WGS) entry which is preliminary data.</text>
</comment>
<evidence type="ECO:0000313" key="9">
    <source>
        <dbReference type="Proteomes" id="UP000318509"/>
    </source>
</evidence>
<proteinExistence type="predicted"/>
<dbReference type="Pfam" id="PF00072">
    <property type="entry name" value="Response_reg"/>
    <property type="match status" value="1"/>
</dbReference>
<feature type="modified residue" description="4-aspartylphosphate" evidence="5">
    <location>
        <position position="101"/>
    </location>
</feature>
<dbReference type="InterPro" id="IPR011006">
    <property type="entry name" value="CheY-like_superfamily"/>
</dbReference>
<dbReference type="PRINTS" id="PR00038">
    <property type="entry name" value="HTHLUXR"/>
</dbReference>
<evidence type="ECO:0000259" key="7">
    <source>
        <dbReference type="PROSITE" id="PS50110"/>
    </source>
</evidence>
<dbReference type="SMART" id="SM00421">
    <property type="entry name" value="HTH_LUXR"/>
    <property type="match status" value="1"/>
</dbReference>
<dbReference type="GO" id="GO:0003677">
    <property type="term" value="F:DNA binding"/>
    <property type="evidence" value="ECO:0007669"/>
    <property type="project" value="UniProtKB-KW"/>
</dbReference>
<dbReference type="PROSITE" id="PS50110">
    <property type="entry name" value="RESPONSE_REGULATORY"/>
    <property type="match status" value="1"/>
</dbReference>
<keyword evidence="2" id="KW-0805">Transcription regulation</keyword>